<evidence type="ECO:0000256" key="1">
    <source>
        <dbReference type="SAM" id="MobiDB-lite"/>
    </source>
</evidence>
<evidence type="ECO:0000313" key="3">
    <source>
        <dbReference type="EMBL" id="MBM9624475.1"/>
    </source>
</evidence>
<accession>A0ABS2V407</accession>
<proteinExistence type="predicted"/>
<gene>
    <name evidence="3" type="ORF">JE024_38650</name>
</gene>
<dbReference type="Pfam" id="PF13546">
    <property type="entry name" value="DDE_5"/>
    <property type="match status" value="1"/>
</dbReference>
<dbReference type="InterPro" id="IPR038721">
    <property type="entry name" value="IS701-like_DDE_dom"/>
</dbReference>
<reference evidence="3 4" key="1">
    <citation type="journal article" date="2016" name="Arch. Microbiol.">
        <title>Streptomyces zhihengii sp. nov., isolated from rhizospheric soil of Psammosilene tunicoides.</title>
        <authorList>
            <person name="Huang M.J."/>
            <person name="Fei J.J."/>
            <person name="Salam N."/>
            <person name="Kim C.J."/>
            <person name="Hozzein W.N."/>
            <person name="Xiao M."/>
            <person name="Huang H.Q."/>
            <person name="Li W.J."/>
        </authorList>
    </citation>
    <scope>NUCLEOTIDE SEQUENCE [LARGE SCALE GENOMIC DNA]</scope>
    <source>
        <strain evidence="3 4">YIM T102</strain>
    </source>
</reference>
<protein>
    <submittedName>
        <fullName evidence="3">Transposase</fullName>
    </submittedName>
</protein>
<geneLocation type="plasmid" evidence="3">
    <name>unnamed1</name>
</geneLocation>
<feature type="region of interest" description="Disordered" evidence="1">
    <location>
        <begin position="22"/>
        <end position="41"/>
    </location>
</feature>
<sequence>MSMLPRTRLRVRCSGACSCPQSWGRNRHRDPPPGLPETGAHPAESRLALGMLNELAGHGLWTAVLVLNSGCDANADFCHGLEDRGMAYVLQAETEIITHGEKAAPHQPEYSGLSAPARCPATALRPVSLRERSSAGGRMPPPADRDLPQGLESSDEFALRPPVSPPRRAPSGTSRRRHDCTGLLIAQWPEGREVPVTYWLSNLPADIPAFWLVSRRSAGGSSMTTES</sequence>
<feature type="region of interest" description="Disordered" evidence="1">
    <location>
        <begin position="129"/>
        <end position="178"/>
    </location>
</feature>
<organism evidence="3 4">
    <name type="scientific">Streptomyces zhihengii</name>
    <dbReference type="NCBI Taxonomy" id="1818004"/>
    <lineage>
        <taxon>Bacteria</taxon>
        <taxon>Bacillati</taxon>
        <taxon>Actinomycetota</taxon>
        <taxon>Actinomycetes</taxon>
        <taxon>Kitasatosporales</taxon>
        <taxon>Streptomycetaceae</taxon>
        <taxon>Streptomyces</taxon>
    </lineage>
</organism>
<evidence type="ECO:0000313" key="4">
    <source>
        <dbReference type="Proteomes" id="UP000664109"/>
    </source>
</evidence>
<keyword evidence="4" id="KW-1185">Reference proteome</keyword>
<keyword evidence="3" id="KW-0614">Plasmid</keyword>
<dbReference type="EMBL" id="JAFEJA010000003">
    <property type="protein sequence ID" value="MBM9624475.1"/>
    <property type="molecule type" value="Genomic_DNA"/>
</dbReference>
<feature type="domain" description="Transposase IS701-like DDE" evidence="2">
    <location>
        <begin position="19"/>
        <end position="113"/>
    </location>
</feature>
<dbReference type="Proteomes" id="UP000664109">
    <property type="component" value="Unassembled WGS sequence"/>
</dbReference>
<name>A0ABS2V407_9ACTN</name>
<comment type="caution">
    <text evidence="3">The sequence shown here is derived from an EMBL/GenBank/DDBJ whole genome shotgun (WGS) entry which is preliminary data.</text>
</comment>
<evidence type="ECO:0000259" key="2">
    <source>
        <dbReference type="Pfam" id="PF13546"/>
    </source>
</evidence>